<comment type="caution">
    <text evidence="8">The sequence shown here is derived from an EMBL/GenBank/DDBJ whole genome shotgun (WGS) entry which is preliminary data.</text>
</comment>
<keyword evidence="9" id="KW-1185">Reference proteome</keyword>
<keyword evidence="6" id="KW-0648">Protein biosynthesis</keyword>
<gene>
    <name evidence="6" type="primary">gatC</name>
    <name evidence="8" type="ORF">HMPREF0083_01207</name>
</gene>
<dbReference type="GO" id="GO:0050566">
    <property type="term" value="F:asparaginyl-tRNA synthase (glutamine-hydrolyzing) activity"/>
    <property type="evidence" value="ECO:0007669"/>
    <property type="project" value="RHEA"/>
</dbReference>
<dbReference type="GO" id="GO:0006412">
    <property type="term" value="P:translation"/>
    <property type="evidence" value="ECO:0007669"/>
    <property type="project" value="UniProtKB-UniRule"/>
</dbReference>
<evidence type="ECO:0000256" key="3">
    <source>
        <dbReference type="ARBA" id="ARBA00024799"/>
    </source>
</evidence>
<accession>U1X809</accession>
<dbReference type="InterPro" id="IPR003837">
    <property type="entry name" value="GatC"/>
</dbReference>
<dbReference type="EMBL" id="AWSJ01000079">
    <property type="protein sequence ID" value="ERI10673.1"/>
    <property type="molecule type" value="Genomic_DNA"/>
</dbReference>
<comment type="catalytic activity">
    <reaction evidence="4 6">
        <text>L-aspartyl-tRNA(Asn) + L-glutamine + ATP + H2O = L-asparaginyl-tRNA(Asn) + L-glutamate + ADP + phosphate + 2 H(+)</text>
        <dbReference type="Rhea" id="RHEA:14513"/>
        <dbReference type="Rhea" id="RHEA-COMP:9674"/>
        <dbReference type="Rhea" id="RHEA-COMP:9677"/>
        <dbReference type="ChEBI" id="CHEBI:15377"/>
        <dbReference type="ChEBI" id="CHEBI:15378"/>
        <dbReference type="ChEBI" id="CHEBI:29985"/>
        <dbReference type="ChEBI" id="CHEBI:30616"/>
        <dbReference type="ChEBI" id="CHEBI:43474"/>
        <dbReference type="ChEBI" id="CHEBI:58359"/>
        <dbReference type="ChEBI" id="CHEBI:78515"/>
        <dbReference type="ChEBI" id="CHEBI:78516"/>
        <dbReference type="ChEBI" id="CHEBI:456216"/>
    </reaction>
</comment>
<keyword evidence="8" id="KW-0808">Transferase</keyword>
<dbReference type="GO" id="GO:0050567">
    <property type="term" value="F:glutaminyl-tRNA synthase (glutamine-hydrolyzing) activity"/>
    <property type="evidence" value="ECO:0007669"/>
    <property type="project" value="UniProtKB-UniRule"/>
</dbReference>
<dbReference type="Pfam" id="PF02686">
    <property type="entry name" value="GatC"/>
    <property type="match status" value="1"/>
</dbReference>
<proteinExistence type="inferred from homology"/>
<feature type="compositionally biased region" description="Basic and acidic residues" evidence="7">
    <location>
        <begin position="85"/>
        <end position="96"/>
    </location>
</feature>
<name>U1X809_ANEAE</name>
<dbReference type="EC" id="6.3.5.-" evidence="6"/>
<evidence type="ECO:0000256" key="2">
    <source>
        <dbReference type="ARBA" id="ARBA00011123"/>
    </source>
</evidence>
<feature type="region of interest" description="Disordered" evidence="7">
    <location>
        <begin position="85"/>
        <end position="110"/>
    </location>
</feature>
<organism evidence="8 9">
    <name type="scientific">Aneurinibacillus aneurinilyticus ATCC 12856</name>
    <dbReference type="NCBI Taxonomy" id="649747"/>
    <lineage>
        <taxon>Bacteria</taxon>
        <taxon>Bacillati</taxon>
        <taxon>Bacillota</taxon>
        <taxon>Bacilli</taxon>
        <taxon>Bacillales</taxon>
        <taxon>Paenibacillaceae</taxon>
        <taxon>Aneurinibacillus group</taxon>
        <taxon>Aneurinibacillus</taxon>
    </lineage>
</organism>
<dbReference type="Proteomes" id="UP000016511">
    <property type="component" value="Unassembled WGS sequence"/>
</dbReference>
<protein>
    <recommendedName>
        <fullName evidence="6">Aspartyl/glutamyl-tRNA(Asn/Gln) amidotransferase subunit C</fullName>
        <shortName evidence="6">Asp/Glu-ADT subunit C</shortName>
        <ecNumber evidence="6">6.3.5.-</ecNumber>
    </recommendedName>
</protein>
<dbReference type="GO" id="GO:0070681">
    <property type="term" value="P:glutaminyl-tRNAGln biosynthesis via transamidation"/>
    <property type="evidence" value="ECO:0007669"/>
    <property type="project" value="TreeGrafter"/>
</dbReference>
<dbReference type="Gene3D" id="1.10.20.60">
    <property type="entry name" value="Glu-tRNAGln amidotransferase C subunit, N-terminal domain"/>
    <property type="match status" value="1"/>
</dbReference>
<dbReference type="eggNOG" id="COG0721">
    <property type="taxonomic scope" value="Bacteria"/>
</dbReference>
<keyword evidence="6" id="KW-0547">Nucleotide-binding</keyword>
<evidence type="ECO:0000313" key="8">
    <source>
        <dbReference type="EMBL" id="ERI10673.1"/>
    </source>
</evidence>
<keyword evidence="6" id="KW-0436">Ligase</keyword>
<evidence type="ECO:0000313" key="9">
    <source>
        <dbReference type="Proteomes" id="UP000016511"/>
    </source>
</evidence>
<evidence type="ECO:0000256" key="7">
    <source>
        <dbReference type="SAM" id="MobiDB-lite"/>
    </source>
</evidence>
<evidence type="ECO:0000256" key="6">
    <source>
        <dbReference type="HAMAP-Rule" id="MF_00122"/>
    </source>
</evidence>
<dbReference type="PANTHER" id="PTHR15004">
    <property type="entry name" value="GLUTAMYL-TRNA(GLN) AMIDOTRANSFERASE SUBUNIT C, MITOCHONDRIAL"/>
    <property type="match status" value="1"/>
</dbReference>
<comment type="similarity">
    <text evidence="1 6">Belongs to the GatC family.</text>
</comment>
<dbReference type="GO" id="GO:0016740">
    <property type="term" value="F:transferase activity"/>
    <property type="evidence" value="ECO:0007669"/>
    <property type="project" value="UniProtKB-KW"/>
</dbReference>
<keyword evidence="6" id="KW-0067">ATP-binding</keyword>
<dbReference type="HAMAP" id="MF_00122">
    <property type="entry name" value="GatC"/>
    <property type="match status" value="1"/>
</dbReference>
<dbReference type="PATRIC" id="fig|649747.3.peg.1096"/>
<comment type="function">
    <text evidence="3 6">Allows the formation of correctly charged Asn-tRNA(Asn) or Gln-tRNA(Gln) through the transamidation of misacylated Asp-tRNA(Asn) or Glu-tRNA(Gln) in organisms which lack either or both of asparaginyl-tRNA or glutaminyl-tRNA synthetases. The reaction takes place in the presence of glutamine and ATP through an activated phospho-Asp-tRNA(Asn) or phospho-Glu-tRNA(Gln).</text>
</comment>
<dbReference type="AlphaFoldDB" id="U1X809"/>
<dbReference type="GO" id="GO:0006450">
    <property type="term" value="P:regulation of translational fidelity"/>
    <property type="evidence" value="ECO:0007669"/>
    <property type="project" value="InterPro"/>
</dbReference>
<evidence type="ECO:0000256" key="5">
    <source>
        <dbReference type="ARBA" id="ARBA00047913"/>
    </source>
</evidence>
<dbReference type="STRING" id="649747.HMPREF0083_01207"/>
<dbReference type="HOGENOM" id="CLU_105899_1_2_9"/>
<dbReference type="NCBIfam" id="TIGR00135">
    <property type="entry name" value="gatC"/>
    <property type="match status" value="1"/>
</dbReference>
<comment type="catalytic activity">
    <reaction evidence="5 6">
        <text>L-glutamyl-tRNA(Gln) + L-glutamine + ATP + H2O = L-glutaminyl-tRNA(Gln) + L-glutamate + ADP + phosphate + H(+)</text>
        <dbReference type="Rhea" id="RHEA:17521"/>
        <dbReference type="Rhea" id="RHEA-COMP:9681"/>
        <dbReference type="Rhea" id="RHEA-COMP:9684"/>
        <dbReference type="ChEBI" id="CHEBI:15377"/>
        <dbReference type="ChEBI" id="CHEBI:15378"/>
        <dbReference type="ChEBI" id="CHEBI:29985"/>
        <dbReference type="ChEBI" id="CHEBI:30616"/>
        <dbReference type="ChEBI" id="CHEBI:43474"/>
        <dbReference type="ChEBI" id="CHEBI:58359"/>
        <dbReference type="ChEBI" id="CHEBI:78520"/>
        <dbReference type="ChEBI" id="CHEBI:78521"/>
        <dbReference type="ChEBI" id="CHEBI:456216"/>
    </reaction>
</comment>
<comment type="subunit">
    <text evidence="2 6">Heterotrimer of A, B and C subunits.</text>
</comment>
<sequence length="110" mass="12344">MSGRKKARESGGGMMSTISRKEVEYVAKLARLNLTEEEAVKYTEQLNSILEFAGKLNELDTADVPPTSHVLDVYNVMRDDEVRPSVEREDALRNAPDEEDGQFKVPAVME</sequence>
<dbReference type="InterPro" id="IPR036113">
    <property type="entry name" value="Asp/Glu-ADT_sf_sub_c"/>
</dbReference>
<dbReference type="GO" id="GO:0005524">
    <property type="term" value="F:ATP binding"/>
    <property type="evidence" value="ECO:0007669"/>
    <property type="project" value="UniProtKB-KW"/>
</dbReference>
<dbReference type="SUPFAM" id="SSF141000">
    <property type="entry name" value="Glu-tRNAGln amidotransferase C subunit"/>
    <property type="match status" value="1"/>
</dbReference>
<dbReference type="PANTHER" id="PTHR15004:SF0">
    <property type="entry name" value="GLUTAMYL-TRNA(GLN) AMIDOTRANSFERASE SUBUNIT C, MITOCHONDRIAL"/>
    <property type="match status" value="1"/>
</dbReference>
<evidence type="ECO:0000256" key="1">
    <source>
        <dbReference type="ARBA" id="ARBA00010757"/>
    </source>
</evidence>
<evidence type="ECO:0000256" key="4">
    <source>
        <dbReference type="ARBA" id="ARBA00047380"/>
    </source>
</evidence>
<reference evidence="8 9" key="1">
    <citation type="submission" date="2013-08" db="EMBL/GenBank/DDBJ databases">
        <authorList>
            <person name="Weinstock G."/>
            <person name="Sodergren E."/>
            <person name="Wylie T."/>
            <person name="Fulton L."/>
            <person name="Fulton R."/>
            <person name="Fronick C."/>
            <person name="O'Laughlin M."/>
            <person name="Godfrey J."/>
            <person name="Miner T."/>
            <person name="Herter B."/>
            <person name="Appelbaum E."/>
            <person name="Cordes M."/>
            <person name="Lek S."/>
            <person name="Wollam A."/>
            <person name="Pepin K.H."/>
            <person name="Palsikar V.B."/>
            <person name="Mitreva M."/>
            <person name="Wilson R.K."/>
        </authorList>
    </citation>
    <scope>NUCLEOTIDE SEQUENCE [LARGE SCALE GENOMIC DNA]</scope>
    <source>
        <strain evidence="8 9">ATCC 12856</strain>
    </source>
</reference>